<proteinExistence type="predicted"/>
<dbReference type="Gene3D" id="1.10.1660.10">
    <property type="match status" value="1"/>
</dbReference>
<dbReference type="InterPro" id="IPR000551">
    <property type="entry name" value="MerR-type_HTH_dom"/>
</dbReference>
<evidence type="ECO:0000256" key="1">
    <source>
        <dbReference type="ARBA" id="ARBA00022491"/>
    </source>
</evidence>
<sequence length="149" mass="16800">MDNFTKRLRSLYITIGIGETSRITGATTTQIRYWEKKGLIQSVRRGDGTNKRYTLKNIAGILFIKSKIDEGYTLTKAAEDLQQYLKDADALQLLISQRLESIEKDGDVSTLSFGPAENVPDADVVARIKDNDVKLYLEKNDQNNKNANQ</sequence>
<feature type="domain" description="HTH merR-type" evidence="5">
    <location>
        <begin position="14"/>
        <end position="83"/>
    </location>
</feature>
<keyword evidence="4" id="KW-0804">Transcription</keyword>
<dbReference type="PANTHER" id="PTHR30204:SF69">
    <property type="entry name" value="MERR-FAMILY TRANSCRIPTIONAL REGULATOR"/>
    <property type="match status" value="1"/>
</dbReference>
<keyword evidence="2" id="KW-0805">Transcription regulation</keyword>
<dbReference type="Pfam" id="PF13411">
    <property type="entry name" value="MerR_1"/>
    <property type="match status" value="1"/>
</dbReference>
<protein>
    <submittedName>
        <fullName evidence="6">MerR family transcriptional regulator</fullName>
    </submittedName>
</protein>
<dbReference type="EMBL" id="CP018906">
    <property type="protein sequence ID" value="AQW21215.1"/>
    <property type="molecule type" value="Genomic_DNA"/>
</dbReference>
<accession>A0A1S6QHW5</accession>
<evidence type="ECO:0000313" key="6">
    <source>
        <dbReference type="EMBL" id="AQW21215.1"/>
    </source>
</evidence>
<evidence type="ECO:0000259" key="5">
    <source>
        <dbReference type="PROSITE" id="PS50937"/>
    </source>
</evidence>
<reference evidence="6 7" key="1">
    <citation type="journal article" date="2015" name="Genome Announc.">
        <title>Genome Sequence of Lactobacillus curieae CCTCC M 2011381T, a Novel Producer of Gamma-aminobutyric Acid.</title>
        <authorList>
            <person name="Wang Y."/>
            <person name="Wang Y."/>
            <person name="Lang C."/>
            <person name="Wei D."/>
            <person name="Xu P."/>
            <person name="Xie J."/>
        </authorList>
    </citation>
    <scope>NUCLEOTIDE SEQUENCE [LARGE SCALE GENOMIC DNA]</scope>
    <source>
        <strain evidence="6 7">CCTCC M 2011381</strain>
    </source>
</reference>
<dbReference type="SMART" id="SM00422">
    <property type="entry name" value="HTH_MERR"/>
    <property type="match status" value="1"/>
</dbReference>
<dbReference type="PANTHER" id="PTHR30204">
    <property type="entry name" value="REDOX-CYCLING DRUG-SENSING TRANSCRIPTIONAL ACTIVATOR SOXR"/>
    <property type="match status" value="1"/>
</dbReference>
<evidence type="ECO:0000313" key="7">
    <source>
        <dbReference type="Proteomes" id="UP000030361"/>
    </source>
</evidence>
<dbReference type="SUPFAM" id="SSF46955">
    <property type="entry name" value="Putative DNA-binding domain"/>
    <property type="match status" value="1"/>
</dbReference>
<dbReference type="InterPro" id="IPR009061">
    <property type="entry name" value="DNA-bd_dom_put_sf"/>
</dbReference>
<dbReference type="PROSITE" id="PS50937">
    <property type="entry name" value="HTH_MERR_2"/>
    <property type="match status" value="1"/>
</dbReference>
<dbReference type="CDD" id="cd01105">
    <property type="entry name" value="HTH_GlnR-like"/>
    <property type="match status" value="1"/>
</dbReference>
<dbReference type="OrthoDB" id="9806513at2"/>
<keyword evidence="1" id="KW-0678">Repressor</keyword>
<dbReference type="GO" id="GO:0003700">
    <property type="term" value="F:DNA-binding transcription factor activity"/>
    <property type="evidence" value="ECO:0007669"/>
    <property type="project" value="InterPro"/>
</dbReference>
<dbReference type="InterPro" id="IPR047057">
    <property type="entry name" value="MerR_fam"/>
</dbReference>
<name>A0A1S6QHW5_9LACO</name>
<gene>
    <name evidence="6" type="ORF">PL11_004385</name>
</gene>
<dbReference type="KEGG" id="lcu:PL11_004385"/>
<keyword evidence="3" id="KW-0238">DNA-binding</keyword>
<dbReference type="RefSeq" id="WP_052127749.1">
    <property type="nucleotide sequence ID" value="NZ_CP018906.1"/>
</dbReference>
<dbReference type="Proteomes" id="UP000030361">
    <property type="component" value="Chromosome"/>
</dbReference>
<evidence type="ECO:0000256" key="3">
    <source>
        <dbReference type="ARBA" id="ARBA00023125"/>
    </source>
</evidence>
<dbReference type="GO" id="GO:0003677">
    <property type="term" value="F:DNA binding"/>
    <property type="evidence" value="ECO:0007669"/>
    <property type="project" value="UniProtKB-KW"/>
</dbReference>
<evidence type="ECO:0000256" key="2">
    <source>
        <dbReference type="ARBA" id="ARBA00023015"/>
    </source>
</evidence>
<keyword evidence="7" id="KW-1185">Reference proteome</keyword>
<organism evidence="6 7">
    <name type="scientific">Lentilactobacillus curieae</name>
    <dbReference type="NCBI Taxonomy" id="1138822"/>
    <lineage>
        <taxon>Bacteria</taxon>
        <taxon>Bacillati</taxon>
        <taxon>Bacillota</taxon>
        <taxon>Bacilli</taxon>
        <taxon>Lactobacillales</taxon>
        <taxon>Lactobacillaceae</taxon>
        <taxon>Lentilactobacillus</taxon>
    </lineage>
</organism>
<dbReference type="AlphaFoldDB" id="A0A1S6QHW5"/>
<evidence type="ECO:0000256" key="4">
    <source>
        <dbReference type="ARBA" id="ARBA00023163"/>
    </source>
</evidence>